<evidence type="ECO:0000256" key="5">
    <source>
        <dbReference type="ARBA" id="ARBA00022833"/>
    </source>
</evidence>
<dbReference type="GO" id="GO:0004853">
    <property type="term" value="F:uroporphyrinogen decarboxylase activity"/>
    <property type="evidence" value="ECO:0007669"/>
    <property type="project" value="InterPro"/>
</dbReference>
<keyword evidence="10" id="KW-1185">Reference proteome</keyword>
<dbReference type="EMBL" id="MRAE01000019">
    <property type="protein sequence ID" value="OOO65428.1"/>
    <property type="molecule type" value="Genomic_DNA"/>
</dbReference>
<evidence type="ECO:0000313" key="10">
    <source>
        <dbReference type="Proteomes" id="UP000190206"/>
    </source>
</evidence>
<evidence type="ECO:0000313" key="9">
    <source>
        <dbReference type="EMBL" id="OOO65428.1"/>
    </source>
</evidence>
<dbReference type="InterPro" id="IPR000257">
    <property type="entry name" value="Uroporphyrinogen_deCOase"/>
</dbReference>
<dbReference type="NCBIfam" id="NF004889">
    <property type="entry name" value="PRK06252.1"/>
    <property type="match status" value="1"/>
</dbReference>
<evidence type="ECO:0000256" key="3">
    <source>
        <dbReference type="ARBA" id="ARBA00022679"/>
    </source>
</evidence>
<dbReference type="GO" id="GO:0008168">
    <property type="term" value="F:methyltransferase activity"/>
    <property type="evidence" value="ECO:0007669"/>
    <property type="project" value="UniProtKB-KW"/>
</dbReference>
<dbReference type="PANTHER" id="PTHR47099">
    <property type="entry name" value="METHYLCOBAMIDE:COM METHYLTRANSFERASE MTBA"/>
    <property type="match status" value="1"/>
</dbReference>
<dbReference type="Proteomes" id="UP000190256">
    <property type="component" value="Unassembled WGS sequence"/>
</dbReference>
<dbReference type="GO" id="GO:0015948">
    <property type="term" value="P:methanogenesis"/>
    <property type="evidence" value="ECO:0007669"/>
    <property type="project" value="UniProtKB-KW"/>
</dbReference>
<keyword evidence="6" id="KW-0484">Methanogenesis</keyword>
<keyword evidence="3 9" id="KW-0808">Transferase</keyword>
<dbReference type="PANTHER" id="PTHR47099:SF1">
    <property type="entry name" value="METHYLCOBAMIDE:COM METHYLTRANSFERASE MTBA"/>
    <property type="match status" value="1"/>
</dbReference>
<evidence type="ECO:0000256" key="2">
    <source>
        <dbReference type="ARBA" id="ARBA00022603"/>
    </source>
</evidence>
<dbReference type="Pfam" id="PF01208">
    <property type="entry name" value="URO-D"/>
    <property type="match status" value="1"/>
</dbReference>
<dbReference type="GO" id="GO:0032259">
    <property type="term" value="P:methylation"/>
    <property type="evidence" value="ECO:0007669"/>
    <property type="project" value="UniProtKB-KW"/>
</dbReference>
<dbReference type="NCBIfam" id="TIGR01463">
    <property type="entry name" value="mtaA_cmuA"/>
    <property type="match status" value="1"/>
</dbReference>
<keyword evidence="2 9" id="KW-0489">Methyltransferase</keyword>
<dbReference type="InterPro" id="IPR038071">
    <property type="entry name" value="UROD/MetE-like_sf"/>
</dbReference>
<evidence type="ECO:0000313" key="8">
    <source>
        <dbReference type="EMBL" id="OOO62747.1"/>
    </source>
</evidence>
<gene>
    <name evidence="8" type="ORF">BS637_05520</name>
    <name evidence="9" type="ORF">BS638_08700</name>
</gene>
<dbReference type="InterPro" id="IPR052024">
    <property type="entry name" value="Methanogen_methyltrans"/>
</dbReference>
<evidence type="ECO:0000256" key="6">
    <source>
        <dbReference type="ARBA" id="ARBA00022994"/>
    </source>
</evidence>
<protein>
    <submittedName>
        <fullName evidence="9">Methylcobamide--CoM methyltransferase</fullName>
    </submittedName>
</protein>
<proteinExistence type="predicted"/>
<dbReference type="Proteomes" id="UP000190206">
    <property type="component" value="Unassembled WGS sequence"/>
</dbReference>
<dbReference type="GO" id="GO:0046872">
    <property type="term" value="F:metal ion binding"/>
    <property type="evidence" value="ECO:0007669"/>
    <property type="project" value="UniProtKB-KW"/>
</dbReference>
<dbReference type="EMBL" id="MRAD01000004">
    <property type="protein sequence ID" value="OOO62747.1"/>
    <property type="molecule type" value="Genomic_DNA"/>
</dbReference>
<evidence type="ECO:0000256" key="4">
    <source>
        <dbReference type="ARBA" id="ARBA00022723"/>
    </source>
</evidence>
<dbReference type="GO" id="GO:0006779">
    <property type="term" value="P:porphyrin-containing compound biosynthetic process"/>
    <property type="evidence" value="ECO:0007669"/>
    <property type="project" value="InterPro"/>
</dbReference>
<reference evidence="9 11" key="2">
    <citation type="submission" date="2016-12" db="EMBL/GenBank/DDBJ databases">
        <title>Clostridium tepidum sp. nov., a close relative of Clostridium sporogenes and Clostridium botulinum Group I.</title>
        <authorList>
            <person name="Dobritsa A.P."/>
            <person name="Kutumbaka K.K."/>
            <person name="Werner K."/>
            <person name="Wiedmann M."/>
            <person name="Asmus A."/>
            <person name="Samadpour M."/>
        </authorList>
    </citation>
    <scope>NUCLEOTIDE SEQUENCE [LARGE SCALE GENOMIC DNA]</scope>
    <source>
        <strain evidence="9 11">IEH 97212</strain>
    </source>
</reference>
<evidence type="ECO:0000313" key="11">
    <source>
        <dbReference type="Proteomes" id="UP000190256"/>
    </source>
</evidence>
<dbReference type="GO" id="GO:0006730">
    <property type="term" value="P:one-carbon metabolic process"/>
    <property type="evidence" value="ECO:0007669"/>
    <property type="project" value="InterPro"/>
</dbReference>
<evidence type="ECO:0000256" key="1">
    <source>
        <dbReference type="ARBA" id="ARBA00001947"/>
    </source>
</evidence>
<sequence>MLTPKERLNLALKNKKVDRPPCICPGGMMNMIIEELMDISGYKWPEAHTDPETMANLAIAMYEQGGFENFGVPFCMTIEAEAMGAKVDLGDKTTEPRVIEYPMKSVSDWRNLKRISLNDGREKVVLDAIKIIKDRNLPVPIMANLTGPISVASSLMEPMYFYKELVRKKDEAHEFINFVTENLIEFGKAQLLAGANVITISDPSGTGEILGPKLFEEFVIPYLNRIIDELKDYADGTIVHICGRLKSIYKELNNLNSDVISFDSISSVTQVLKNVENKAIMGNVSTLTIQNSSKEDVEKLANACMNLGVNILSPACGIGTKSPMENVRAMVNAAKKRNIK</sequence>
<dbReference type="InterPro" id="IPR006360">
    <property type="entry name" value="Mtase_MtaA_CmuA"/>
</dbReference>
<keyword evidence="5" id="KW-0862">Zinc</keyword>
<dbReference type="Gene3D" id="3.20.20.210">
    <property type="match status" value="1"/>
</dbReference>
<keyword evidence="4" id="KW-0479">Metal-binding</keyword>
<name>A0A1S9I5D8_9CLOT</name>
<dbReference type="RefSeq" id="WP_078023774.1">
    <property type="nucleotide sequence ID" value="NZ_JADPGM010000004.1"/>
</dbReference>
<feature type="domain" description="Uroporphyrinogen decarboxylase (URO-D)" evidence="7">
    <location>
        <begin position="3"/>
        <end position="336"/>
    </location>
</feature>
<dbReference type="AlphaFoldDB" id="A0A1S9I5D8"/>
<accession>A0A1S9I5D8</accession>
<dbReference type="STRING" id="1962263.BS637_05520"/>
<dbReference type="SUPFAM" id="SSF51726">
    <property type="entry name" value="UROD/MetE-like"/>
    <property type="match status" value="1"/>
</dbReference>
<dbReference type="OrthoDB" id="8452307at2"/>
<reference evidence="8 10" key="1">
    <citation type="submission" date="2016-12" db="EMBL/GenBank/DDBJ databases">
        <title>Clostridium tepidum sp. nov., a close relative of Clostridium sporogenes and Clostridium botulinum Group I.</title>
        <authorList>
            <person name="Dobritsa A.P."/>
            <person name="Kutumbaka K."/>
            <person name="Werner K."/>
            <person name="Samadpour M."/>
        </authorList>
    </citation>
    <scope>NUCLEOTIDE SEQUENCE [LARGE SCALE GENOMIC DNA]</scope>
    <source>
        <strain evidence="8 10">PE</strain>
    </source>
</reference>
<comment type="caution">
    <text evidence="9">The sequence shown here is derived from an EMBL/GenBank/DDBJ whole genome shotgun (WGS) entry which is preliminary data.</text>
</comment>
<evidence type="ECO:0000259" key="7">
    <source>
        <dbReference type="Pfam" id="PF01208"/>
    </source>
</evidence>
<comment type="cofactor">
    <cofactor evidence="1">
        <name>Zn(2+)</name>
        <dbReference type="ChEBI" id="CHEBI:29105"/>
    </cofactor>
</comment>
<organism evidence="9 11">
    <name type="scientific">Clostridium tepidum</name>
    <dbReference type="NCBI Taxonomy" id="1962263"/>
    <lineage>
        <taxon>Bacteria</taxon>
        <taxon>Bacillati</taxon>
        <taxon>Bacillota</taxon>
        <taxon>Clostridia</taxon>
        <taxon>Eubacteriales</taxon>
        <taxon>Clostridiaceae</taxon>
        <taxon>Clostridium</taxon>
    </lineage>
</organism>